<gene>
    <name evidence="1" type="ORF">PACLA_8A013477</name>
</gene>
<feature type="non-terminal residue" evidence="1">
    <location>
        <position position="248"/>
    </location>
</feature>
<dbReference type="Proteomes" id="UP001152795">
    <property type="component" value="Unassembled WGS sequence"/>
</dbReference>
<accession>A0A7D9KLQ2</accession>
<dbReference type="GO" id="GO:0004190">
    <property type="term" value="F:aspartic-type endopeptidase activity"/>
    <property type="evidence" value="ECO:0007669"/>
    <property type="project" value="InterPro"/>
</dbReference>
<proteinExistence type="predicted"/>
<dbReference type="PROSITE" id="PS00141">
    <property type="entry name" value="ASP_PROTEASE"/>
    <property type="match status" value="1"/>
</dbReference>
<evidence type="ECO:0000313" key="1">
    <source>
        <dbReference type="EMBL" id="CAB4046128.1"/>
    </source>
</evidence>
<dbReference type="InterPro" id="IPR021109">
    <property type="entry name" value="Peptidase_aspartic_dom_sf"/>
</dbReference>
<dbReference type="InterPro" id="IPR001969">
    <property type="entry name" value="Aspartic_peptidase_AS"/>
</dbReference>
<dbReference type="EMBL" id="CACRXK020046139">
    <property type="protein sequence ID" value="CAB4046128.1"/>
    <property type="molecule type" value="Genomic_DNA"/>
</dbReference>
<name>A0A7D9KLQ2_PARCT</name>
<protein>
    <submittedName>
        <fullName evidence="1">Transposon Ty3-G Gag-Pol poly</fullName>
    </submittedName>
</protein>
<keyword evidence="2" id="KW-1185">Reference proteome</keyword>
<reference evidence="1" key="1">
    <citation type="submission" date="2020-04" db="EMBL/GenBank/DDBJ databases">
        <authorList>
            <person name="Alioto T."/>
            <person name="Alioto T."/>
            <person name="Gomez Garrido J."/>
        </authorList>
    </citation>
    <scope>NUCLEOTIDE SEQUENCE</scope>
    <source>
        <strain evidence="1">A484AB</strain>
    </source>
</reference>
<dbReference type="AlphaFoldDB" id="A0A7D9KLQ2"/>
<dbReference type="SUPFAM" id="SSF50630">
    <property type="entry name" value="Acid proteases"/>
    <property type="match status" value="1"/>
</dbReference>
<dbReference type="OrthoDB" id="420169at2759"/>
<comment type="caution">
    <text evidence="1">The sequence shown here is derived from an EMBL/GenBank/DDBJ whole genome shotgun (WGS) entry which is preliminary data.</text>
</comment>
<dbReference type="Gene3D" id="3.10.10.10">
    <property type="entry name" value="HIV Type 1 Reverse Transcriptase, subunit A, domain 1"/>
    <property type="match status" value="1"/>
</dbReference>
<dbReference type="SUPFAM" id="SSF56672">
    <property type="entry name" value="DNA/RNA polymerases"/>
    <property type="match status" value="1"/>
</dbReference>
<sequence length="248" mass="27105">GKFLVDSGSPITIIPVKDHERSQPSVDSGLKDASGRSIRAYGKTLVNIPVNDEQFSFEATRCDVVRPILGRDFFKGPGRNFLIDIGEAKLLKRTNPCFASSISVNESNVVCALALPSTALNPCAPNFYPLWQLKACRDQAEQMLETFCNEVGEDNGNSPALFAPIRIDTGGNSPVFSKSRPLAGEKAKFVQEKLRDLVNAGILEEVIDPIEWSSPIHVAPKKLPDGSSGGFRLCGDYRRLNVITDLDR</sequence>
<dbReference type="InterPro" id="IPR043502">
    <property type="entry name" value="DNA/RNA_pol_sf"/>
</dbReference>
<feature type="non-terminal residue" evidence="1">
    <location>
        <position position="1"/>
    </location>
</feature>
<organism evidence="1 2">
    <name type="scientific">Paramuricea clavata</name>
    <name type="common">Red gorgonian</name>
    <name type="synonym">Violescent sea-whip</name>
    <dbReference type="NCBI Taxonomy" id="317549"/>
    <lineage>
        <taxon>Eukaryota</taxon>
        <taxon>Metazoa</taxon>
        <taxon>Cnidaria</taxon>
        <taxon>Anthozoa</taxon>
        <taxon>Octocorallia</taxon>
        <taxon>Malacalcyonacea</taxon>
        <taxon>Plexauridae</taxon>
        <taxon>Paramuricea</taxon>
    </lineage>
</organism>
<dbReference type="GO" id="GO:0006508">
    <property type="term" value="P:proteolysis"/>
    <property type="evidence" value="ECO:0007669"/>
    <property type="project" value="InterPro"/>
</dbReference>
<evidence type="ECO:0000313" key="2">
    <source>
        <dbReference type="Proteomes" id="UP001152795"/>
    </source>
</evidence>